<accession>A0A1I3LWL6</accession>
<reference evidence="3" key="1">
    <citation type="submission" date="2016-10" db="EMBL/GenBank/DDBJ databases">
        <authorList>
            <person name="Varghese N."/>
            <person name="Submissions S."/>
        </authorList>
    </citation>
    <scope>NUCLEOTIDE SEQUENCE [LARGE SCALE GENOMIC DNA]</scope>
    <source>
        <strain evidence="3">DSM 26471</strain>
    </source>
</reference>
<keyword evidence="3" id="KW-1185">Reference proteome</keyword>
<dbReference type="STRING" id="588602.SAMN04487991_1167"/>
<protein>
    <recommendedName>
        <fullName evidence="4">ATP-dependent transcriptional regulator</fullName>
    </recommendedName>
</protein>
<sequence>MVNEFKTPPGTPPQSLKSTDRDMQHSPRRPTLSRRLRLIGVFCAVGGLMAGCMAPPQQTASSARAAPVTLDLPPMKLFDDRPAQPSRRSNASIARDFLDLSFALETGAQLDRFTRFEGPITLRVTGERIPASLNHDLGRLLARFETEAGIDITRVSPSEQASITIETVTHQELARRAPNTACIVVPNISGWEEFKRARRAELSWTQVETREKLSIFIPENVAPQEIRDCLHEELAQALGPLNDLYRLADTVFNDDNIHSVLTPFDMLVLRATYDPALRSGMRRADVAAALPGILDRIHPAGRGGASESVRPTPRLWGDAVLTAMDEGNLALRHRAAATAVAIAQDQGWTDARAGFSWFLLGRLAVASDRAEAHFALNEAYRLYSASPETRFHAAHVAMQLAALALSEGQNEEAYRFSSGAIDAARDAENAALLASLMLTEAEALSKLGRVSEAQSLRLDSLGWARYGFGSDEEVRARAAEITALAR</sequence>
<name>A0A1I3LWL6_9RHOB</name>
<proteinExistence type="predicted"/>
<evidence type="ECO:0000313" key="2">
    <source>
        <dbReference type="EMBL" id="SFI89164.1"/>
    </source>
</evidence>
<evidence type="ECO:0008006" key="4">
    <source>
        <dbReference type="Google" id="ProtNLM"/>
    </source>
</evidence>
<dbReference type="AlphaFoldDB" id="A0A1I3LWL6"/>
<dbReference type="EMBL" id="FORH01000001">
    <property type="protein sequence ID" value="SFI89164.1"/>
    <property type="molecule type" value="Genomic_DNA"/>
</dbReference>
<dbReference type="Pfam" id="PF11150">
    <property type="entry name" value="DUF2927"/>
    <property type="match status" value="1"/>
</dbReference>
<organism evidence="2 3">
    <name type="scientific">Celeribacter neptunius</name>
    <dbReference type="NCBI Taxonomy" id="588602"/>
    <lineage>
        <taxon>Bacteria</taxon>
        <taxon>Pseudomonadati</taxon>
        <taxon>Pseudomonadota</taxon>
        <taxon>Alphaproteobacteria</taxon>
        <taxon>Rhodobacterales</taxon>
        <taxon>Roseobacteraceae</taxon>
        <taxon>Celeribacter</taxon>
    </lineage>
</organism>
<evidence type="ECO:0000256" key="1">
    <source>
        <dbReference type="SAM" id="MobiDB-lite"/>
    </source>
</evidence>
<evidence type="ECO:0000313" key="3">
    <source>
        <dbReference type="Proteomes" id="UP000199630"/>
    </source>
</evidence>
<feature type="region of interest" description="Disordered" evidence="1">
    <location>
        <begin position="1"/>
        <end position="30"/>
    </location>
</feature>
<dbReference type="Proteomes" id="UP000199630">
    <property type="component" value="Unassembled WGS sequence"/>
</dbReference>
<gene>
    <name evidence="2" type="ORF">SAMN04487991_1167</name>
</gene>
<dbReference type="InterPro" id="IPR021323">
    <property type="entry name" value="DUF2927"/>
</dbReference>